<dbReference type="EMBL" id="BMIK01000001">
    <property type="protein sequence ID" value="GGC18145.1"/>
    <property type="molecule type" value="Genomic_DNA"/>
</dbReference>
<dbReference type="RefSeq" id="WP_188747512.1">
    <property type="nucleotide sequence ID" value="NZ_BMIK01000001.1"/>
</dbReference>
<dbReference type="InterPro" id="IPR002641">
    <property type="entry name" value="PNPLA_dom"/>
</dbReference>
<dbReference type="Gene3D" id="3.40.1090.10">
    <property type="entry name" value="Cytosolic phospholipase A2 catalytic domain"/>
    <property type="match status" value="1"/>
</dbReference>
<dbReference type="PROSITE" id="PS51635">
    <property type="entry name" value="PNPLA"/>
    <property type="match status" value="1"/>
</dbReference>
<feature type="active site" description="Proton acceptor" evidence="3">
    <location>
        <position position="206"/>
    </location>
</feature>
<dbReference type="Pfam" id="PF01734">
    <property type="entry name" value="Patatin"/>
    <property type="match status" value="1"/>
</dbReference>
<keyword evidence="3" id="KW-0378">Hydrolase</keyword>
<feature type="domain" description="PNPLA" evidence="4">
    <location>
        <begin position="25"/>
        <end position="219"/>
    </location>
</feature>
<accession>A0ABQ1L4M3</accession>
<organism evidence="5 6">
    <name type="scientific">Parapedobacter defluvii</name>
    <dbReference type="NCBI Taxonomy" id="2045106"/>
    <lineage>
        <taxon>Bacteria</taxon>
        <taxon>Pseudomonadati</taxon>
        <taxon>Bacteroidota</taxon>
        <taxon>Sphingobacteriia</taxon>
        <taxon>Sphingobacteriales</taxon>
        <taxon>Sphingobacteriaceae</taxon>
        <taxon>Parapedobacter</taxon>
    </lineage>
</organism>
<comment type="similarity">
    <text evidence="1">Belongs to the patatin family.</text>
</comment>
<evidence type="ECO:0000256" key="1">
    <source>
        <dbReference type="ARBA" id="ARBA00010240"/>
    </source>
</evidence>
<gene>
    <name evidence="5" type="ORF">GCM10011386_07620</name>
</gene>
<proteinExistence type="inferred from homology"/>
<keyword evidence="6" id="KW-1185">Reference proteome</keyword>
<comment type="caution">
    <text evidence="5">The sequence shown here is derived from an EMBL/GenBank/DDBJ whole genome shotgun (WGS) entry which is preliminary data.</text>
</comment>
<dbReference type="CDD" id="cd07199">
    <property type="entry name" value="Pat17_PNPLA8_PNPLA9_like"/>
    <property type="match status" value="1"/>
</dbReference>
<evidence type="ECO:0000313" key="5">
    <source>
        <dbReference type="EMBL" id="GGC18145.1"/>
    </source>
</evidence>
<feature type="short sequence motif" description="GXSXG" evidence="3">
    <location>
        <begin position="61"/>
        <end position="65"/>
    </location>
</feature>
<dbReference type="PANTHER" id="PTHR32176">
    <property type="entry name" value="XYLOSE ISOMERASE"/>
    <property type="match status" value="1"/>
</dbReference>
<evidence type="ECO:0000259" key="4">
    <source>
        <dbReference type="PROSITE" id="PS51635"/>
    </source>
</evidence>
<dbReference type="InterPro" id="IPR016035">
    <property type="entry name" value="Acyl_Trfase/lysoPLipase"/>
</dbReference>
<evidence type="ECO:0000256" key="3">
    <source>
        <dbReference type="PROSITE-ProRule" id="PRU01161"/>
    </source>
</evidence>
<evidence type="ECO:0000313" key="6">
    <source>
        <dbReference type="Proteomes" id="UP000597338"/>
    </source>
</evidence>
<keyword evidence="2 3" id="KW-0443">Lipid metabolism</keyword>
<dbReference type="NCBIfam" id="NF041079">
    <property type="entry name" value="CBASS_lipase"/>
    <property type="match status" value="1"/>
</dbReference>
<keyword evidence="3" id="KW-0442">Lipid degradation</keyword>
<feature type="short sequence motif" description="GXGXXG" evidence="3">
    <location>
        <begin position="29"/>
        <end position="34"/>
    </location>
</feature>
<protein>
    <recommendedName>
        <fullName evidence="4">PNPLA domain-containing protein</fullName>
    </recommendedName>
</protein>
<feature type="short sequence motif" description="DGA/G" evidence="3">
    <location>
        <begin position="206"/>
        <end position="208"/>
    </location>
</feature>
<evidence type="ECO:0000256" key="2">
    <source>
        <dbReference type="ARBA" id="ARBA00023098"/>
    </source>
</evidence>
<dbReference type="Proteomes" id="UP000597338">
    <property type="component" value="Unassembled WGS sequence"/>
</dbReference>
<dbReference type="PANTHER" id="PTHR32176:SF92">
    <property type="entry name" value="XYLOSE ISOMERASE"/>
    <property type="match status" value="1"/>
</dbReference>
<name>A0ABQ1L4M3_9SPHI</name>
<reference evidence="6" key="1">
    <citation type="journal article" date="2019" name="Int. J. Syst. Evol. Microbiol.">
        <title>The Global Catalogue of Microorganisms (GCM) 10K type strain sequencing project: providing services to taxonomists for standard genome sequencing and annotation.</title>
        <authorList>
            <consortium name="The Broad Institute Genomics Platform"/>
            <consortium name="The Broad Institute Genome Sequencing Center for Infectious Disease"/>
            <person name="Wu L."/>
            <person name="Ma J."/>
        </authorList>
    </citation>
    <scope>NUCLEOTIDE SEQUENCE [LARGE SCALE GENOMIC DNA]</scope>
    <source>
        <strain evidence="6">CGMCC 1.15342</strain>
    </source>
</reference>
<dbReference type="SUPFAM" id="SSF52151">
    <property type="entry name" value="FabD/lysophospholipase-like"/>
    <property type="match status" value="1"/>
</dbReference>
<feature type="active site" description="Nucleophile" evidence="3">
    <location>
        <position position="63"/>
    </location>
</feature>
<sequence>MDQRTHRIEAFNDKRMKGNKIFKILSIDGGGIKGLYSASILKKFEDTFGCLTTDRVDMVCGTSTGGLIALAISLGIPAAEICDFYVQKGKDIFPPHRLKIPLLGYIDLFSLKQALFWGKYSGRGLKQSLNDIFENKRIGDSRNLLCIPSYSVTKARPRVFKYDHREGKLSTDNSLLMKDVALATSAAPTYLPLAEIAALSKEQFVDGGVWANNPTLVGLLEALMCFVGKGKEYDSIQILSISSLSITEGRETGLRKRRSFMGWKSALFNTTLSGQAFFTEFFMDKIGEIGDVNIDYLRIPSDSLSRAHESLIDLDVANEKAYNLMRIKAAYQAAIFEKQEKVINFFTTPKTYIV</sequence>